<gene>
    <name evidence="3" type="ORF">MKK62_16325</name>
</gene>
<evidence type="ECO:0000313" key="4">
    <source>
        <dbReference type="Proteomes" id="UP001055336"/>
    </source>
</evidence>
<dbReference type="RefSeq" id="WP_240258494.1">
    <property type="nucleotide sequence ID" value="NZ_CP092488.2"/>
</dbReference>
<feature type="region of interest" description="Disordered" evidence="1">
    <location>
        <begin position="139"/>
        <end position="162"/>
    </location>
</feature>
<protein>
    <submittedName>
        <fullName evidence="3">MarR family transcriptional regulator</fullName>
    </submittedName>
</protein>
<evidence type="ECO:0000313" key="3">
    <source>
        <dbReference type="EMBL" id="UMB68031.1"/>
    </source>
</evidence>
<dbReference type="SMART" id="SM00347">
    <property type="entry name" value="HTH_MARR"/>
    <property type="match status" value="1"/>
</dbReference>
<dbReference type="InterPro" id="IPR036388">
    <property type="entry name" value="WH-like_DNA-bd_sf"/>
</dbReference>
<organism evidence="3 4">
    <name type="scientific">Mycobacterium paraterrae</name>
    <dbReference type="NCBI Taxonomy" id="577492"/>
    <lineage>
        <taxon>Bacteria</taxon>
        <taxon>Bacillati</taxon>
        <taxon>Actinomycetota</taxon>
        <taxon>Actinomycetes</taxon>
        <taxon>Mycobacteriales</taxon>
        <taxon>Mycobacteriaceae</taxon>
        <taxon>Mycobacterium</taxon>
    </lineage>
</organism>
<dbReference type="InterPro" id="IPR039422">
    <property type="entry name" value="MarR/SlyA-like"/>
</dbReference>
<dbReference type="Gene3D" id="1.10.10.10">
    <property type="entry name" value="Winged helix-like DNA-binding domain superfamily/Winged helix DNA-binding domain"/>
    <property type="match status" value="1"/>
</dbReference>
<dbReference type="PROSITE" id="PS50995">
    <property type="entry name" value="HTH_MARR_2"/>
    <property type="match status" value="1"/>
</dbReference>
<dbReference type="Pfam" id="PF12802">
    <property type="entry name" value="MarR_2"/>
    <property type="match status" value="1"/>
</dbReference>
<name>A0ABY3VF97_9MYCO</name>
<accession>A0ABY3VF97</accession>
<keyword evidence="4" id="KW-1185">Reference proteome</keyword>
<dbReference type="Proteomes" id="UP001055336">
    <property type="component" value="Chromosome"/>
</dbReference>
<proteinExistence type="predicted"/>
<evidence type="ECO:0000256" key="1">
    <source>
        <dbReference type="SAM" id="MobiDB-lite"/>
    </source>
</evidence>
<dbReference type="SUPFAM" id="SSF46785">
    <property type="entry name" value="Winged helix' DNA-binding domain"/>
    <property type="match status" value="1"/>
</dbReference>
<dbReference type="PANTHER" id="PTHR33164">
    <property type="entry name" value="TRANSCRIPTIONAL REGULATOR, MARR FAMILY"/>
    <property type="match status" value="1"/>
</dbReference>
<dbReference type="EMBL" id="CP092488">
    <property type="protein sequence ID" value="UMB68031.1"/>
    <property type="molecule type" value="Genomic_DNA"/>
</dbReference>
<dbReference type="InterPro" id="IPR036390">
    <property type="entry name" value="WH_DNA-bd_sf"/>
</dbReference>
<evidence type="ECO:0000259" key="2">
    <source>
        <dbReference type="PROSITE" id="PS50995"/>
    </source>
</evidence>
<dbReference type="PANTHER" id="PTHR33164:SF43">
    <property type="entry name" value="HTH-TYPE TRANSCRIPTIONAL REPRESSOR YETL"/>
    <property type="match status" value="1"/>
</dbReference>
<sequence length="162" mass="17166">MVEMSDFVDQPLGFLVRGLMARLRPHAVQALRPLGLGLPEFVCMRILDEDPGRTSAELARHTHVTAQAMNQVLQGLQDAGLVTRPATASSGRALPAQLSRKGKALLKRAEEAVASADEQLLAHLSPADRRQLKSLLYRAGNPPADGASACGQPAGSRSRAGA</sequence>
<dbReference type="InterPro" id="IPR000835">
    <property type="entry name" value="HTH_MarR-typ"/>
</dbReference>
<feature type="domain" description="HTH marR-type" evidence="2">
    <location>
        <begin position="9"/>
        <end position="141"/>
    </location>
</feature>
<reference evidence="3" key="1">
    <citation type="submission" date="2022-08" db="EMBL/GenBank/DDBJ databases">
        <title>Whole genome sequencing of non-tuberculosis mycobacteria type-strains.</title>
        <authorList>
            <person name="Igarashi Y."/>
            <person name="Osugi A."/>
            <person name="Mitarai S."/>
        </authorList>
    </citation>
    <scope>NUCLEOTIDE SEQUENCE</scope>
    <source>
        <strain evidence="3">DSM 45127</strain>
    </source>
</reference>